<dbReference type="RefSeq" id="WP_121937531.1">
    <property type="nucleotide sequence ID" value="NZ_REFR01000009.1"/>
</dbReference>
<dbReference type="AlphaFoldDB" id="A0A3M0CUX4"/>
<proteinExistence type="predicted"/>
<feature type="transmembrane region" description="Helical" evidence="1">
    <location>
        <begin position="187"/>
        <end position="207"/>
    </location>
</feature>
<dbReference type="EMBL" id="REFR01000009">
    <property type="protein sequence ID" value="RMB12350.1"/>
    <property type="molecule type" value="Genomic_DNA"/>
</dbReference>
<keyword evidence="1" id="KW-0472">Membrane</keyword>
<dbReference type="SUPFAM" id="SSF47240">
    <property type="entry name" value="Ferritin-like"/>
    <property type="match status" value="1"/>
</dbReference>
<evidence type="ECO:0000259" key="2">
    <source>
        <dbReference type="Pfam" id="PF02915"/>
    </source>
</evidence>
<keyword evidence="4" id="KW-1185">Reference proteome</keyword>
<reference evidence="3 4" key="1">
    <citation type="submission" date="2018-10" db="EMBL/GenBank/DDBJ databases">
        <title>Genomic Encyclopedia of Archaeal and Bacterial Type Strains, Phase II (KMG-II): from individual species to whole genera.</title>
        <authorList>
            <person name="Goeker M."/>
        </authorList>
    </citation>
    <scope>NUCLEOTIDE SEQUENCE [LARGE SCALE GENOMIC DNA]</scope>
    <source>
        <strain evidence="3 4">DSM 25217</strain>
    </source>
</reference>
<dbReference type="GO" id="GO:0046872">
    <property type="term" value="F:metal ion binding"/>
    <property type="evidence" value="ECO:0007669"/>
    <property type="project" value="InterPro"/>
</dbReference>
<accession>A0A3M0CUX4</accession>
<sequence length="221" mass="25152">MRAFLIKYFTRASWGSSPRRLALSLHRFSQVEADSGWQALNLLYRTDDVDLQAELFKIAVEEAEHAELFRNLAQKIDPQARAFLAQRERMDLYAAYGSVLNTLADISVSEMAVHDEFDKYGKATDNADVKALFEKIKEDEADHGNDTFDILRRVAGDEKSFRSALRSASHRRMWRNYGFVSKGFGNFMMSILTSLFYWSLGFLVLLFSGGRGVARQNVAGQ</sequence>
<dbReference type="Proteomes" id="UP000271227">
    <property type="component" value="Unassembled WGS sequence"/>
</dbReference>
<dbReference type="InterPro" id="IPR003251">
    <property type="entry name" value="Rr_diiron-bd_dom"/>
</dbReference>
<dbReference type="GO" id="GO:0016491">
    <property type="term" value="F:oxidoreductase activity"/>
    <property type="evidence" value="ECO:0007669"/>
    <property type="project" value="InterPro"/>
</dbReference>
<protein>
    <submittedName>
        <fullName evidence="3">Rubrerythrin</fullName>
    </submittedName>
</protein>
<dbReference type="CDD" id="cd00657">
    <property type="entry name" value="Ferritin_like"/>
    <property type="match status" value="1"/>
</dbReference>
<keyword evidence="1" id="KW-0812">Transmembrane</keyword>
<gene>
    <name evidence="3" type="ORF">BXY39_0846</name>
</gene>
<evidence type="ECO:0000313" key="3">
    <source>
        <dbReference type="EMBL" id="RMB12350.1"/>
    </source>
</evidence>
<comment type="caution">
    <text evidence="3">The sequence shown here is derived from an EMBL/GenBank/DDBJ whole genome shotgun (WGS) entry which is preliminary data.</text>
</comment>
<evidence type="ECO:0000313" key="4">
    <source>
        <dbReference type="Proteomes" id="UP000271227"/>
    </source>
</evidence>
<name>A0A3M0CUX4_9PROT</name>
<dbReference type="Pfam" id="PF02915">
    <property type="entry name" value="Rubrerythrin"/>
    <property type="match status" value="1"/>
</dbReference>
<organism evidence="3 4">
    <name type="scientific">Eilatimonas milleporae</name>
    <dbReference type="NCBI Taxonomy" id="911205"/>
    <lineage>
        <taxon>Bacteria</taxon>
        <taxon>Pseudomonadati</taxon>
        <taxon>Pseudomonadota</taxon>
        <taxon>Alphaproteobacteria</taxon>
        <taxon>Kordiimonadales</taxon>
        <taxon>Kordiimonadaceae</taxon>
        <taxon>Eilatimonas</taxon>
    </lineage>
</organism>
<keyword evidence="1" id="KW-1133">Transmembrane helix</keyword>
<dbReference type="InterPro" id="IPR009078">
    <property type="entry name" value="Ferritin-like_SF"/>
</dbReference>
<feature type="domain" description="Rubrerythrin diiron-binding" evidence="2">
    <location>
        <begin position="54"/>
        <end position="145"/>
    </location>
</feature>
<dbReference type="InParanoid" id="A0A3M0CUX4"/>
<evidence type="ECO:0000256" key="1">
    <source>
        <dbReference type="SAM" id="Phobius"/>
    </source>
</evidence>